<keyword evidence="2 7" id="KW-0436">Ligase</keyword>
<dbReference type="Proteomes" id="UP000516957">
    <property type="component" value="Unassembled WGS sequence"/>
</dbReference>
<dbReference type="Pfam" id="PF00501">
    <property type="entry name" value="AMP-binding"/>
    <property type="match status" value="1"/>
</dbReference>
<dbReference type="InterPro" id="IPR045851">
    <property type="entry name" value="AMP-bd_C_sf"/>
</dbReference>
<reference evidence="7 8" key="1">
    <citation type="submission" date="2020-07" db="EMBL/GenBank/DDBJ databases">
        <title>Sequencing the genomes of 1000 actinobacteria strains.</title>
        <authorList>
            <person name="Klenk H.-P."/>
        </authorList>
    </citation>
    <scope>NUCLEOTIDE SEQUENCE [LARGE SCALE GENOMIC DNA]</scope>
    <source>
        <strain evidence="7 8">DSM 18965</strain>
    </source>
</reference>
<feature type="domain" description="AMP-binding enzyme C-terminal" evidence="6">
    <location>
        <begin position="417"/>
        <end position="493"/>
    </location>
</feature>
<keyword evidence="8" id="KW-1185">Reference proteome</keyword>
<dbReference type="PROSITE" id="PS00455">
    <property type="entry name" value="AMP_BINDING"/>
    <property type="match status" value="1"/>
</dbReference>
<protein>
    <submittedName>
        <fullName evidence="7">Fatty-acyl-CoA synthase</fullName>
        <ecNumber evidence="7">6.2.1.-</ecNumber>
    </submittedName>
</protein>
<dbReference type="EC" id="6.2.1.-" evidence="7"/>
<dbReference type="RefSeq" id="WP_179616669.1">
    <property type="nucleotide sequence ID" value="NZ_CP059163.1"/>
</dbReference>
<sequence length="522" mass="56369">MAENIQQLLRERVEDDSTALVHGDRSWTWREHLAEASAEASALVAALDPQRPAHVGTLLDNGPQMLRAMAGAGLGGYVLCGINTTRRGESLAADVRRADCQVLLTDEAHLPLLAGLDLGGARVVDVDSQEWADEVAAAGPLVPHREVGAMDTMMMIFTSGTSGDPKAVQVPHILPVFSGLDLVGRFSLGPDDVCYLAMPLFHSNAVAAGWAVALTCGATMVPTTFSASRFLDDVRKHGVTYMNYVGKPLAYVLATAERDDDADNPLRAAFGNEASDRDIEEFARRFDCRVVDGFGSTELAIIIQREDGTPPGSVGRGADGVAIYDSESVTECAVAVFDEHGALTNADEAVGELVNTQGRGYFSGYYNDPDADDERMRHGMYWSGDLAYRDADGWIYLAGRTADWMRVDGENLAAGPIERILQRLPGLSRIAVYAVPDERVGDQVMAAVVLEDEARLTPQELEAFLAAQPDLSPKAWPRYVRINDDLPSTATNKVLKRELVAQGVSAGGGTLWTREERGRSYA</sequence>
<gene>
    <name evidence="7" type="ORF">BKA08_003416</name>
</gene>
<dbReference type="GO" id="GO:0005324">
    <property type="term" value="F:long-chain fatty acid transmembrane transporter activity"/>
    <property type="evidence" value="ECO:0007669"/>
    <property type="project" value="TreeGrafter"/>
</dbReference>
<dbReference type="AlphaFoldDB" id="A0A7Y9F496"/>
<dbReference type="GO" id="GO:0044539">
    <property type="term" value="P:long-chain fatty acid import into cell"/>
    <property type="evidence" value="ECO:0007669"/>
    <property type="project" value="TreeGrafter"/>
</dbReference>
<dbReference type="GO" id="GO:0004467">
    <property type="term" value="F:long-chain fatty acid-CoA ligase activity"/>
    <property type="evidence" value="ECO:0007669"/>
    <property type="project" value="TreeGrafter"/>
</dbReference>
<evidence type="ECO:0000256" key="4">
    <source>
        <dbReference type="ARBA" id="ARBA00022840"/>
    </source>
</evidence>
<comment type="similarity">
    <text evidence="1">Belongs to the ATP-dependent AMP-binding enzyme family.</text>
</comment>
<dbReference type="PANTHER" id="PTHR43107:SF15">
    <property type="entry name" value="FATTY ACID TRANSPORT PROTEIN 3, ISOFORM A"/>
    <property type="match status" value="1"/>
</dbReference>
<dbReference type="SUPFAM" id="SSF56801">
    <property type="entry name" value="Acetyl-CoA synthetase-like"/>
    <property type="match status" value="1"/>
</dbReference>
<dbReference type="InterPro" id="IPR025110">
    <property type="entry name" value="AMP-bd_C"/>
</dbReference>
<evidence type="ECO:0000256" key="3">
    <source>
        <dbReference type="ARBA" id="ARBA00022741"/>
    </source>
</evidence>
<dbReference type="InterPro" id="IPR000873">
    <property type="entry name" value="AMP-dep_synth/lig_dom"/>
</dbReference>
<evidence type="ECO:0000313" key="8">
    <source>
        <dbReference type="Proteomes" id="UP000516957"/>
    </source>
</evidence>
<proteinExistence type="inferred from homology"/>
<dbReference type="GO" id="GO:0005886">
    <property type="term" value="C:plasma membrane"/>
    <property type="evidence" value="ECO:0007669"/>
    <property type="project" value="TreeGrafter"/>
</dbReference>
<keyword evidence="3" id="KW-0547">Nucleotide-binding</keyword>
<dbReference type="NCBIfam" id="NF009927">
    <property type="entry name" value="PRK13388.1"/>
    <property type="match status" value="1"/>
</dbReference>
<keyword evidence="4" id="KW-0067">ATP-binding</keyword>
<evidence type="ECO:0000256" key="1">
    <source>
        <dbReference type="ARBA" id="ARBA00006432"/>
    </source>
</evidence>
<dbReference type="Pfam" id="PF13193">
    <property type="entry name" value="AMP-binding_C"/>
    <property type="match status" value="1"/>
</dbReference>
<evidence type="ECO:0000259" key="6">
    <source>
        <dbReference type="Pfam" id="PF13193"/>
    </source>
</evidence>
<dbReference type="Gene3D" id="3.30.300.30">
    <property type="match status" value="1"/>
</dbReference>
<dbReference type="EMBL" id="JACCBE010000001">
    <property type="protein sequence ID" value="NYD59178.1"/>
    <property type="molecule type" value="Genomic_DNA"/>
</dbReference>
<evidence type="ECO:0000256" key="2">
    <source>
        <dbReference type="ARBA" id="ARBA00022598"/>
    </source>
</evidence>
<comment type="caution">
    <text evidence="7">The sequence shown here is derived from an EMBL/GenBank/DDBJ whole genome shotgun (WGS) entry which is preliminary data.</text>
</comment>
<dbReference type="GO" id="GO:0005524">
    <property type="term" value="F:ATP binding"/>
    <property type="evidence" value="ECO:0007669"/>
    <property type="project" value="UniProtKB-KW"/>
</dbReference>
<dbReference type="PANTHER" id="PTHR43107">
    <property type="entry name" value="LONG-CHAIN FATTY ACID TRANSPORT PROTEIN"/>
    <property type="match status" value="1"/>
</dbReference>
<accession>A0A7Y9F496</accession>
<feature type="domain" description="AMP-dependent synthetase/ligase" evidence="5">
    <location>
        <begin position="15"/>
        <end position="366"/>
    </location>
</feature>
<dbReference type="Gene3D" id="3.40.50.12780">
    <property type="entry name" value="N-terminal domain of ligase-like"/>
    <property type="match status" value="1"/>
</dbReference>
<evidence type="ECO:0000259" key="5">
    <source>
        <dbReference type="Pfam" id="PF00501"/>
    </source>
</evidence>
<organism evidence="7 8">
    <name type="scientific">Nocardioides marinisabuli</name>
    <dbReference type="NCBI Taxonomy" id="419476"/>
    <lineage>
        <taxon>Bacteria</taxon>
        <taxon>Bacillati</taxon>
        <taxon>Actinomycetota</taxon>
        <taxon>Actinomycetes</taxon>
        <taxon>Propionibacteriales</taxon>
        <taxon>Nocardioidaceae</taxon>
        <taxon>Nocardioides</taxon>
    </lineage>
</organism>
<name>A0A7Y9F496_9ACTN</name>
<dbReference type="InterPro" id="IPR042099">
    <property type="entry name" value="ANL_N_sf"/>
</dbReference>
<dbReference type="InterPro" id="IPR020845">
    <property type="entry name" value="AMP-binding_CS"/>
</dbReference>
<evidence type="ECO:0000313" key="7">
    <source>
        <dbReference type="EMBL" id="NYD59178.1"/>
    </source>
</evidence>